<evidence type="ECO:0000259" key="5">
    <source>
        <dbReference type="PROSITE" id="PS51762"/>
    </source>
</evidence>
<dbReference type="AlphaFoldDB" id="Q0W3D7"/>
<dbReference type="CAZy" id="GH16">
    <property type="family name" value="Glycoside Hydrolase Family 16"/>
</dbReference>
<dbReference type="Pfam" id="PF00722">
    <property type="entry name" value="Glyco_hydro_16"/>
    <property type="match status" value="1"/>
</dbReference>
<dbReference type="InterPro" id="IPR013320">
    <property type="entry name" value="ConA-like_dom_sf"/>
</dbReference>
<feature type="compositionally biased region" description="Pro residues" evidence="4">
    <location>
        <begin position="638"/>
        <end position="682"/>
    </location>
</feature>
<feature type="domain" description="GH16" evidence="5">
    <location>
        <begin position="412"/>
        <end position="635"/>
    </location>
</feature>
<sequence length="798" mass="84108">MAKTITVGSGGSYTSIQSAINAASAGDTIVVNSGTYSESITLNKNIILQGSGSPVLSPGGKNGITVTASGATVQGFTIKGAKHGILVSGASNVVVKGNTVTGGSGDGIRLTGANYATVSGNTLNSNYFGIEMFDTKGATISGNSLSTNHEIDIYMERVSDGTIKGNNVGANAGANNQGGDGIGMRYGTNMLIDGNTVGKHYYGIKVYYSNKTTVSNNVVKDSGCNIRFDFDSTNCVARGNTVSNGIEGILINSSASYITVEGNKLFDNRQAIYILKCNNHVIQGNTAYSNTYGVRAQSTSGNKIIGNDFVDNTYGVYLSGSNNQVYLNDLKSVSVSGSGNTFSSPSAVSYKYNGASYSSRLGNYWTGYTGSDSDKNGVGGTSYSNGGATDSYPLMAKHTNYVTSANPVPTTTPKPATPTPTATPRPTTAPTATPTPAPGSILHDDFGYHQTNLWSKTSSASGPEGTKYLPENIEFVGNCLVINADAVKHTGGEYKSLKAYSYGNYKASLRVDLTTGTYATLMTSGGSDEIKVQFQKADGKNYVYFSTTAAGAQNQYKYELPFDPSTSYHVYGYNWLGDRVQFIIDDKIVWTSTKNVPTKAGNLIFNHWVVTSPPAGSTTGKFLAGYVSVDSNGAVAPTPTPTPKPTATPTPTPTPTSTPKPTAAPTPTPKPTATPTPTPSPGTPDYAVDNMRTMAHYNNDVKRMEQFSVTKGTTLTQDVYYKNIGLKADTYTVVVSGIPAAWYKVNMYETSTVDPSDFRSGYVTITPAAAGTYQVNIQVKSTTNPGVQDTVNYVLNVK</sequence>
<evidence type="ECO:0000256" key="3">
    <source>
        <dbReference type="ARBA" id="ARBA00022786"/>
    </source>
</evidence>
<dbReference type="GO" id="GO:0004553">
    <property type="term" value="F:hydrolase activity, hydrolyzing O-glycosyl compounds"/>
    <property type="evidence" value="ECO:0007669"/>
    <property type="project" value="InterPro"/>
</dbReference>
<dbReference type="Proteomes" id="UP000000663">
    <property type="component" value="Chromosome"/>
</dbReference>
<dbReference type="InterPro" id="IPR006626">
    <property type="entry name" value="PbH1"/>
</dbReference>
<dbReference type="SUPFAM" id="SSF49899">
    <property type="entry name" value="Concanavalin A-like lectins/glucanases"/>
    <property type="match status" value="1"/>
</dbReference>
<dbReference type="InterPro" id="IPR011050">
    <property type="entry name" value="Pectin_lyase_fold/virulence"/>
</dbReference>
<protein>
    <recommendedName>
        <fullName evidence="5">GH16 domain-containing protein</fullName>
    </recommendedName>
</protein>
<dbReference type="PROSITE" id="PS51762">
    <property type="entry name" value="GH16_2"/>
    <property type="match status" value="1"/>
</dbReference>
<dbReference type="PANTHER" id="PTHR22990">
    <property type="entry name" value="F-BOX ONLY PROTEIN"/>
    <property type="match status" value="1"/>
</dbReference>
<evidence type="ECO:0000256" key="4">
    <source>
        <dbReference type="SAM" id="MobiDB-lite"/>
    </source>
</evidence>
<dbReference type="InterPro" id="IPR007742">
    <property type="entry name" value="NosD_dom"/>
</dbReference>
<dbReference type="PANTHER" id="PTHR22990:SF15">
    <property type="entry name" value="F-BOX ONLY PROTEIN 10"/>
    <property type="match status" value="1"/>
</dbReference>
<name>Q0W3D7_METAR</name>
<dbReference type="NCBIfam" id="TIGR03804">
    <property type="entry name" value="para_beta_helix"/>
    <property type="match status" value="6"/>
</dbReference>
<feature type="region of interest" description="Disordered" evidence="4">
    <location>
        <begin position="634"/>
        <end position="686"/>
    </location>
</feature>
<dbReference type="Pfam" id="PF05048">
    <property type="entry name" value="NosD"/>
    <property type="match status" value="2"/>
</dbReference>
<dbReference type="eggNOG" id="arCOG02521">
    <property type="taxonomic scope" value="Archaea"/>
</dbReference>
<feature type="compositionally biased region" description="Low complexity" evidence="4">
    <location>
        <begin position="424"/>
        <end position="434"/>
    </location>
</feature>
<reference evidence="6 7" key="1">
    <citation type="journal article" date="2006" name="Science">
        <title>Genome of rice cluster I archaea -- the key methane producers in the rice rhizosphere.</title>
        <authorList>
            <person name="Erkel C."/>
            <person name="Kube M."/>
            <person name="Reinhardt R."/>
            <person name="Liesack W."/>
        </authorList>
    </citation>
    <scope>NUCLEOTIDE SEQUENCE [LARGE SCALE GENOMIC DNA]</scope>
    <source>
        <strain evidence="7">DSM 22066 / NBRC 105507 / MRE50</strain>
    </source>
</reference>
<dbReference type="EMBL" id="AM114193">
    <property type="protein sequence ID" value="CAJ37106.1"/>
    <property type="molecule type" value="Genomic_DNA"/>
</dbReference>
<dbReference type="Gene3D" id="2.60.120.200">
    <property type="match status" value="1"/>
</dbReference>
<keyword evidence="3" id="KW-0833">Ubl conjugation pathway</keyword>
<organism evidence="6 7">
    <name type="scientific">Methanocella arvoryzae (strain DSM 22066 / NBRC 105507 / MRE50)</name>
    <dbReference type="NCBI Taxonomy" id="351160"/>
    <lineage>
        <taxon>Archaea</taxon>
        <taxon>Methanobacteriati</taxon>
        <taxon>Methanobacteriota</taxon>
        <taxon>Stenosarchaea group</taxon>
        <taxon>Methanomicrobia</taxon>
        <taxon>Methanocellales</taxon>
        <taxon>Methanocellaceae</taxon>
        <taxon>Methanocella</taxon>
    </lineage>
</organism>
<dbReference type="KEGG" id="rci:RCIX1942"/>
<feature type="compositionally biased region" description="Pro residues" evidence="4">
    <location>
        <begin position="410"/>
        <end position="423"/>
    </location>
</feature>
<dbReference type="SMR" id="Q0W3D7"/>
<dbReference type="InterPro" id="IPR012334">
    <property type="entry name" value="Pectin_lyas_fold"/>
</dbReference>
<dbReference type="InterPro" id="IPR022441">
    <property type="entry name" value="Para_beta_helix_rpt-2"/>
</dbReference>
<dbReference type="InterPro" id="IPR051550">
    <property type="entry name" value="SCF-Subunits/Alg-Epimerases"/>
</dbReference>
<dbReference type="SUPFAM" id="SSF51126">
    <property type="entry name" value="Pectin lyase-like"/>
    <property type="match status" value="2"/>
</dbReference>
<dbReference type="CDD" id="cd00413">
    <property type="entry name" value="Glyco_hydrolase_16"/>
    <property type="match status" value="1"/>
</dbReference>
<dbReference type="SMART" id="SM00710">
    <property type="entry name" value="PbH1"/>
    <property type="match status" value="12"/>
</dbReference>
<dbReference type="Gene3D" id="2.160.20.10">
    <property type="entry name" value="Single-stranded right-handed beta-helix, Pectin lyase-like"/>
    <property type="match status" value="2"/>
</dbReference>
<gene>
    <name evidence="6" type="ORF">RCIX1942</name>
</gene>
<keyword evidence="2" id="KW-0677">Repeat</keyword>
<feature type="region of interest" description="Disordered" evidence="4">
    <location>
        <begin position="403"/>
        <end position="434"/>
    </location>
</feature>
<keyword evidence="7" id="KW-1185">Reference proteome</keyword>
<evidence type="ECO:0000313" key="6">
    <source>
        <dbReference type="EMBL" id="CAJ37106.1"/>
    </source>
</evidence>
<dbReference type="InterPro" id="IPR000757">
    <property type="entry name" value="Beta-glucanase-like"/>
</dbReference>
<evidence type="ECO:0000256" key="2">
    <source>
        <dbReference type="ARBA" id="ARBA00022737"/>
    </source>
</evidence>
<evidence type="ECO:0000256" key="1">
    <source>
        <dbReference type="ARBA" id="ARBA00004906"/>
    </source>
</evidence>
<evidence type="ECO:0000313" key="7">
    <source>
        <dbReference type="Proteomes" id="UP000000663"/>
    </source>
</evidence>
<comment type="pathway">
    <text evidence="1">Protein modification; protein ubiquitination.</text>
</comment>
<dbReference type="GO" id="GO:0005975">
    <property type="term" value="P:carbohydrate metabolic process"/>
    <property type="evidence" value="ECO:0007669"/>
    <property type="project" value="InterPro"/>
</dbReference>
<accession>Q0W3D7</accession>
<proteinExistence type="predicted"/>